<keyword evidence="3" id="KW-1185">Reference proteome</keyword>
<dbReference type="InterPro" id="IPR037914">
    <property type="entry name" value="SpoVT-AbrB_sf"/>
</dbReference>
<proteinExistence type="predicted"/>
<organism evidence="2 3">
    <name type="scientific">Granulicella sibirica</name>
    <dbReference type="NCBI Taxonomy" id="2479048"/>
    <lineage>
        <taxon>Bacteria</taxon>
        <taxon>Pseudomonadati</taxon>
        <taxon>Acidobacteriota</taxon>
        <taxon>Terriglobia</taxon>
        <taxon>Terriglobales</taxon>
        <taxon>Acidobacteriaceae</taxon>
        <taxon>Granulicella</taxon>
    </lineage>
</organism>
<dbReference type="Gene3D" id="2.10.260.10">
    <property type="match status" value="1"/>
</dbReference>
<dbReference type="OrthoDB" id="9811597at2"/>
<dbReference type="GO" id="GO:0003677">
    <property type="term" value="F:DNA binding"/>
    <property type="evidence" value="ECO:0007669"/>
    <property type="project" value="InterPro"/>
</dbReference>
<evidence type="ECO:0000259" key="1">
    <source>
        <dbReference type="SMART" id="SM00966"/>
    </source>
</evidence>
<dbReference type="AlphaFoldDB" id="A0A4Q0T5X7"/>
<dbReference type="RefSeq" id="WP_128911590.1">
    <property type="nucleotide sequence ID" value="NZ_RDSM01000001.1"/>
</dbReference>
<dbReference type="EMBL" id="RDSM01000001">
    <property type="protein sequence ID" value="RXH57419.1"/>
    <property type="molecule type" value="Genomic_DNA"/>
</dbReference>
<dbReference type="NCBIfam" id="TIGR01439">
    <property type="entry name" value="lp_hng_hel_AbrB"/>
    <property type="match status" value="1"/>
</dbReference>
<evidence type="ECO:0000313" key="2">
    <source>
        <dbReference type="EMBL" id="RXH57419.1"/>
    </source>
</evidence>
<dbReference type="Proteomes" id="UP000289437">
    <property type="component" value="Unassembled WGS sequence"/>
</dbReference>
<name>A0A4Q0T5X7_9BACT</name>
<gene>
    <name evidence="2" type="ORF">GRAN_0729</name>
</gene>
<sequence>MAPSSTISSKGQITVPLEVRLRLGLRKGDRVEFVVDGDRTVIRPARLEVNPFDEFIGALPAFETREEVIEWVRSLRDDEPESASR</sequence>
<feature type="domain" description="SpoVT-AbrB" evidence="1">
    <location>
        <begin position="5"/>
        <end position="50"/>
    </location>
</feature>
<evidence type="ECO:0000313" key="3">
    <source>
        <dbReference type="Proteomes" id="UP000289437"/>
    </source>
</evidence>
<dbReference type="Pfam" id="PF04014">
    <property type="entry name" value="MazE_antitoxin"/>
    <property type="match status" value="1"/>
</dbReference>
<dbReference type="InterPro" id="IPR007159">
    <property type="entry name" value="SpoVT-AbrB_dom"/>
</dbReference>
<reference evidence="3" key="2">
    <citation type="submission" date="2019-02" db="EMBL/GenBank/DDBJ databases">
        <title>Granulicella sibirica sp. nov., a psychrotolerant acidobacterium isolated from an organic soil layer in forested tundra, West Siberia.</title>
        <authorList>
            <person name="Oshkin I.Y."/>
            <person name="Kulichevskaya I.S."/>
            <person name="Rijpstra W.I.C."/>
            <person name="Sinninghe Damste J.S."/>
            <person name="Rakitin A.L."/>
            <person name="Ravin N.V."/>
            <person name="Dedysh S.N."/>
        </authorList>
    </citation>
    <scope>NUCLEOTIDE SEQUENCE [LARGE SCALE GENOMIC DNA]</scope>
    <source>
        <strain evidence="3">AF10</strain>
    </source>
</reference>
<dbReference type="SMART" id="SM00966">
    <property type="entry name" value="SpoVT_AbrB"/>
    <property type="match status" value="1"/>
</dbReference>
<accession>A0A4Q0T5X7</accession>
<protein>
    <recommendedName>
        <fullName evidence="1">SpoVT-AbrB domain-containing protein</fullName>
    </recommendedName>
</protein>
<reference evidence="2 3" key="1">
    <citation type="submission" date="2018-11" db="EMBL/GenBank/DDBJ databases">
        <authorList>
            <person name="Mardanov A.V."/>
            <person name="Ravin N.V."/>
            <person name="Dedysh S.N."/>
        </authorList>
    </citation>
    <scope>NUCLEOTIDE SEQUENCE [LARGE SCALE GENOMIC DNA]</scope>
    <source>
        <strain evidence="2 3">AF10</strain>
    </source>
</reference>
<dbReference type="SUPFAM" id="SSF89447">
    <property type="entry name" value="AbrB/MazE/MraZ-like"/>
    <property type="match status" value="1"/>
</dbReference>
<comment type="caution">
    <text evidence="2">The sequence shown here is derived from an EMBL/GenBank/DDBJ whole genome shotgun (WGS) entry which is preliminary data.</text>
</comment>